<evidence type="ECO:0000256" key="5">
    <source>
        <dbReference type="SAM" id="MobiDB-lite"/>
    </source>
</evidence>
<dbReference type="GO" id="GO:0005524">
    <property type="term" value="F:ATP binding"/>
    <property type="evidence" value="ECO:0007669"/>
    <property type="project" value="UniProtKB-KW"/>
</dbReference>
<sequence>MFDFERNFTLHPLRCIKEEINEKMSHRHSQSDHKHSKDHRKHHKHKKHKHRYSEEESDKYGKKSKDRKHHEGEDNHASKHSSRSFPEHSSRNSRPSSYDESPSLGIRDDPYANHNKAKHIDYNEEHYDHMGNPIMTRPKDTDDKYVNSNRLKIDSDTTKSESNEIDVDFMWAHHRQDLNQIFFRNEKFIRRGSSRYHDLWSFVTKYQTVQRKKVHGGQKPKFPPNDPDIDEKKLDIKISEVKLDLEYYIKNAKDDPKGKMKGELTKQRLREFWRIILLFFDFEQKQEASRISKIKKDKENLPIFQYRQKIIDAVKETQLILVAGDTGCGKSTQVPQYLMEAGYEKVACTQPRRIACISLAKRVGYETLNAYGDKVGYQVRFEKSKTAATRILFLTEGLLLRQLQTDATLDAYKVIIIDEVHERHIHTDYLLGVIRALLLQRDDLKVVLMSATINISLFSNYFDDAPVIKVPGRLFPIQLEYHPVTAEDTSETSRLDPSPYLRIMQAIEKKYPVTERGDLLIFLSGMSDIKAVSEAARELATKTKHWIVLQLHSALSIQEQDRVFDIAPEGVRKCIVSTNIAETSVTIDGVRFIVDSGKVKEMSYDAKYKMQKLKEFWISRASAEQRKGRAGRTGPGVCYRLYSEADYNELQAYSTPEIQRVPLEGLILQMANMGLPDARKFPFIEKPDISNIETSIIVLQEQGALTEEEVLTPIGKMLAQLPVDVVIGKMLIMGSIFHMMDPVLSVAAALSVQSPLTSNSYYDYDCKNNMKNIESDHGDPFTLLSAFDEWIQVKAEGRGTKKWCKRRGLEEQRFYEMTKLKQQFKELLRDHNLLPSKNQDVDTATRYLTADERKKQHAQRKQLGQLKREQKQSQRKRKVLKLNDDDFHIISDEEDDGTNPDLRDLEFRLTNNIDAMQETSNESRNFTLREINMLKIILCSGLYPQVAIADEHNTSKIDSEQMFHTKHKSFLYLQPNAVLAHHPEVLQLSDKDIVADTNNASSVGSQHPMSNKHQLLAYVTLLETTKPYLVNTMRVPALQTLLLYASAIDTNTDCTRIVVDSWLELKFQETDEAEKIIASVIQLRHTWQQLLQARLEDKFGAPHSSDGEHKATQKSRKLEKLLASKLAEYLESDVVYSIRRVLTAETNHLYVGPNYEEEPVLKEIFKASSTEPNTVKGGVRVNDYLTYNCLQADSTASVWGEYTSHMQKHWTCPHCNEPMIVTVLDRLQHEATCQANKEKQQELISSKGSSTDVGSTSQSGMSNPLKKEYHCPLCSKDFNFTNTEILKHRKTCRNDN</sequence>
<dbReference type="SMART" id="SM00487">
    <property type="entry name" value="DEXDc"/>
    <property type="match status" value="1"/>
</dbReference>
<evidence type="ECO:0000313" key="6">
    <source>
        <dbReference type="EMBL" id="CAH1796146.1"/>
    </source>
</evidence>
<dbReference type="CDD" id="cd17979">
    <property type="entry name" value="DEXHc_DHX34"/>
    <property type="match status" value="1"/>
</dbReference>
<dbReference type="PROSITE" id="PS51192">
    <property type="entry name" value="HELICASE_ATP_BIND_1"/>
    <property type="match status" value="1"/>
</dbReference>
<evidence type="ECO:0000313" key="7">
    <source>
        <dbReference type="Proteomes" id="UP000749559"/>
    </source>
</evidence>
<dbReference type="GO" id="GO:0003723">
    <property type="term" value="F:RNA binding"/>
    <property type="evidence" value="ECO:0007669"/>
    <property type="project" value="TreeGrafter"/>
</dbReference>
<accession>A0A8J1TW12</accession>
<dbReference type="Pfam" id="PF07717">
    <property type="entry name" value="OB_NTP_bind"/>
    <property type="match status" value="1"/>
</dbReference>
<name>A0A8J1TW12_OWEFU</name>
<dbReference type="InterPro" id="IPR011709">
    <property type="entry name" value="DEAD-box_helicase_OB_fold"/>
</dbReference>
<dbReference type="InterPro" id="IPR007502">
    <property type="entry name" value="Helicase-assoc_dom"/>
</dbReference>
<dbReference type="InterPro" id="IPR056382">
    <property type="entry name" value="DHX34_Znf-C2H2"/>
</dbReference>
<dbReference type="OrthoDB" id="10253254at2759"/>
<dbReference type="PANTHER" id="PTHR18934">
    <property type="entry name" value="ATP-DEPENDENT RNA HELICASE"/>
    <property type="match status" value="1"/>
</dbReference>
<feature type="compositionally biased region" description="Polar residues" evidence="5">
    <location>
        <begin position="1242"/>
        <end position="1262"/>
    </location>
</feature>
<keyword evidence="7" id="KW-1185">Reference proteome</keyword>
<dbReference type="GO" id="GO:0016787">
    <property type="term" value="F:hydrolase activity"/>
    <property type="evidence" value="ECO:0007669"/>
    <property type="project" value="UniProtKB-KW"/>
</dbReference>
<dbReference type="GO" id="GO:0004386">
    <property type="term" value="F:helicase activity"/>
    <property type="evidence" value="ECO:0007669"/>
    <property type="project" value="UniProtKB-KW"/>
</dbReference>
<dbReference type="FunFam" id="1.20.120.1080:FF:000005">
    <property type="entry name" value="ATP-dependent helicase HrpA"/>
    <property type="match status" value="1"/>
</dbReference>
<dbReference type="Pfam" id="PF00271">
    <property type="entry name" value="Helicase_C"/>
    <property type="match status" value="1"/>
</dbReference>
<dbReference type="SUPFAM" id="SSF52540">
    <property type="entry name" value="P-loop containing nucleoside triphosphate hydrolases"/>
    <property type="match status" value="1"/>
</dbReference>
<feature type="region of interest" description="Disordered" evidence="5">
    <location>
        <begin position="851"/>
        <end position="877"/>
    </location>
</feature>
<comment type="caution">
    <text evidence="6">The sequence shown here is derived from an EMBL/GenBank/DDBJ whole genome shotgun (WGS) entry which is preliminary data.</text>
</comment>
<dbReference type="InterPro" id="IPR027417">
    <property type="entry name" value="P-loop_NTPase"/>
</dbReference>
<evidence type="ECO:0000256" key="2">
    <source>
        <dbReference type="ARBA" id="ARBA00022801"/>
    </source>
</evidence>
<dbReference type="Pfam" id="PF21010">
    <property type="entry name" value="HA2_C"/>
    <property type="match status" value="1"/>
</dbReference>
<dbReference type="InterPro" id="IPR014001">
    <property type="entry name" value="Helicase_ATP-bd"/>
</dbReference>
<keyword evidence="2" id="KW-0378">Hydrolase</keyword>
<reference evidence="6" key="1">
    <citation type="submission" date="2022-03" db="EMBL/GenBank/DDBJ databases">
        <authorList>
            <person name="Martin C."/>
        </authorList>
    </citation>
    <scope>NUCLEOTIDE SEQUENCE</scope>
</reference>
<evidence type="ECO:0000256" key="1">
    <source>
        <dbReference type="ARBA" id="ARBA00022741"/>
    </source>
</evidence>
<protein>
    <submittedName>
        <fullName evidence="6">Uncharacterized protein</fullName>
    </submittedName>
</protein>
<dbReference type="SMART" id="SM00847">
    <property type="entry name" value="HA2"/>
    <property type="match status" value="1"/>
</dbReference>
<feature type="compositionally biased region" description="Basic residues" evidence="5">
    <location>
        <begin position="36"/>
        <end position="51"/>
    </location>
</feature>
<feature type="region of interest" description="Disordered" evidence="5">
    <location>
        <begin position="23"/>
        <end position="113"/>
    </location>
</feature>
<feature type="compositionally biased region" description="Basic and acidic residues" evidence="5">
    <location>
        <begin position="23"/>
        <end position="35"/>
    </location>
</feature>
<dbReference type="Proteomes" id="UP000749559">
    <property type="component" value="Unassembled WGS sequence"/>
</dbReference>
<gene>
    <name evidence="6" type="ORF">OFUS_LOCUS20589</name>
</gene>
<evidence type="ECO:0000256" key="3">
    <source>
        <dbReference type="ARBA" id="ARBA00022806"/>
    </source>
</evidence>
<dbReference type="EMBL" id="CAIIXF020000010">
    <property type="protein sequence ID" value="CAH1796146.1"/>
    <property type="molecule type" value="Genomic_DNA"/>
</dbReference>
<dbReference type="FunFam" id="3.40.50.300:FF:000540">
    <property type="entry name" value="probable ATP-dependent RNA helicase DHX34"/>
    <property type="match status" value="1"/>
</dbReference>
<organism evidence="6 7">
    <name type="scientific">Owenia fusiformis</name>
    <name type="common">Polychaete worm</name>
    <dbReference type="NCBI Taxonomy" id="6347"/>
    <lineage>
        <taxon>Eukaryota</taxon>
        <taxon>Metazoa</taxon>
        <taxon>Spiralia</taxon>
        <taxon>Lophotrochozoa</taxon>
        <taxon>Annelida</taxon>
        <taxon>Polychaeta</taxon>
        <taxon>Sedentaria</taxon>
        <taxon>Canalipalpata</taxon>
        <taxon>Sabellida</taxon>
        <taxon>Oweniida</taxon>
        <taxon>Oweniidae</taxon>
        <taxon>Owenia</taxon>
    </lineage>
</organism>
<dbReference type="CDD" id="cd18791">
    <property type="entry name" value="SF2_C_RHA"/>
    <property type="match status" value="1"/>
</dbReference>
<dbReference type="Pfam" id="PF00270">
    <property type="entry name" value="DEAD"/>
    <property type="match status" value="1"/>
</dbReference>
<dbReference type="PANTHER" id="PTHR18934:SF221">
    <property type="entry name" value="ATP-DEPENDENT RNA HELICASE DHX34-RELATED"/>
    <property type="match status" value="1"/>
</dbReference>
<evidence type="ECO:0000256" key="4">
    <source>
        <dbReference type="ARBA" id="ARBA00022840"/>
    </source>
</evidence>
<feature type="compositionally biased region" description="Basic and acidic residues" evidence="5">
    <location>
        <begin position="52"/>
        <end position="77"/>
    </location>
</feature>
<dbReference type="FunFam" id="3.40.50.300:FF:000725">
    <property type="entry name" value="probable ATP-dependent RNA helicase DHX34"/>
    <property type="match status" value="1"/>
</dbReference>
<dbReference type="InterPro" id="IPR011545">
    <property type="entry name" value="DEAD/DEAH_box_helicase_dom"/>
</dbReference>
<dbReference type="PROSITE" id="PS51194">
    <property type="entry name" value="HELICASE_CTER"/>
    <property type="match status" value="1"/>
</dbReference>
<dbReference type="SMART" id="SM00490">
    <property type="entry name" value="HELICc"/>
    <property type="match status" value="1"/>
</dbReference>
<keyword evidence="3" id="KW-0347">Helicase</keyword>
<dbReference type="Gene3D" id="1.20.120.1080">
    <property type="match status" value="1"/>
</dbReference>
<dbReference type="Gene3D" id="3.40.50.300">
    <property type="entry name" value="P-loop containing nucleotide triphosphate hydrolases"/>
    <property type="match status" value="2"/>
</dbReference>
<dbReference type="Pfam" id="PF24485">
    <property type="entry name" value="zf-C2H2_DHX34"/>
    <property type="match status" value="1"/>
</dbReference>
<keyword evidence="1" id="KW-0547">Nucleotide-binding</keyword>
<feature type="region of interest" description="Disordered" evidence="5">
    <location>
        <begin position="1241"/>
        <end position="1262"/>
    </location>
</feature>
<dbReference type="InterPro" id="IPR001650">
    <property type="entry name" value="Helicase_C-like"/>
</dbReference>
<keyword evidence="4" id="KW-0067">ATP-binding</keyword>
<proteinExistence type="predicted"/>